<dbReference type="SUPFAM" id="SSF53850">
    <property type="entry name" value="Periplasmic binding protein-like II"/>
    <property type="match status" value="1"/>
</dbReference>
<keyword evidence="3" id="KW-0574">Periplasm</keyword>
<dbReference type="AlphaFoldDB" id="A0A2S9JHN6"/>
<organism evidence="4 5">
    <name type="scientific">Phyllobacterium myrsinacearum</name>
    <dbReference type="NCBI Taxonomy" id="28101"/>
    <lineage>
        <taxon>Bacteria</taxon>
        <taxon>Pseudomonadati</taxon>
        <taxon>Pseudomonadota</taxon>
        <taxon>Alphaproteobacteria</taxon>
        <taxon>Hyphomicrobiales</taxon>
        <taxon>Phyllobacteriaceae</taxon>
        <taxon>Phyllobacterium</taxon>
    </lineage>
</organism>
<evidence type="ECO:0000256" key="3">
    <source>
        <dbReference type="ARBA" id="ARBA00022764"/>
    </source>
</evidence>
<dbReference type="Proteomes" id="UP000238563">
    <property type="component" value="Unassembled WGS sequence"/>
</dbReference>
<gene>
    <name evidence="4" type="ORF">C5750_15985</name>
</gene>
<dbReference type="GO" id="GO:0005524">
    <property type="term" value="F:ATP binding"/>
    <property type="evidence" value="ECO:0007669"/>
    <property type="project" value="UniProtKB-KW"/>
</dbReference>
<keyword evidence="4" id="KW-0067">ATP-binding</keyword>
<dbReference type="InterPro" id="IPR006059">
    <property type="entry name" value="SBP"/>
</dbReference>
<accession>A0A2S9JHN6</accession>
<dbReference type="OrthoDB" id="7317090at2"/>
<evidence type="ECO:0000256" key="1">
    <source>
        <dbReference type="ARBA" id="ARBA00004418"/>
    </source>
</evidence>
<dbReference type="PROSITE" id="PS51318">
    <property type="entry name" value="TAT"/>
    <property type="match status" value="1"/>
</dbReference>
<protein>
    <submittedName>
        <fullName evidence="4">ABC transporter ATP-binding protein</fullName>
    </submittedName>
</protein>
<evidence type="ECO:0000313" key="4">
    <source>
        <dbReference type="EMBL" id="PRD52387.1"/>
    </source>
</evidence>
<evidence type="ECO:0000313" key="5">
    <source>
        <dbReference type="Proteomes" id="UP000238563"/>
    </source>
</evidence>
<dbReference type="InterPro" id="IPR050490">
    <property type="entry name" value="Bact_solute-bd_prot1"/>
</dbReference>
<evidence type="ECO:0000256" key="2">
    <source>
        <dbReference type="ARBA" id="ARBA00008520"/>
    </source>
</evidence>
<comment type="caution">
    <text evidence="4">The sequence shown here is derived from an EMBL/GenBank/DDBJ whole genome shotgun (WGS) entry which is preliminary data.</text>
</comment>
<dbReference type="PANTHER" id="PTHR43649:SF11">
    <property type="entry name" value="ABC TRANSPORTER SUBSTRATE-BINDING PROTEIN YESO-RELATED"/>
    <property type="match status" value="1"/>
</dbReference>
<dbReference type="PANTHER" id="PTHR43649">
    <property type="entry name" value="ARABINOSE-BINDING PROTEIN-RELATED"/>
    <property type="match status" value="1"/>
</dbReference>
<dbReference type="EMBL" id="PVBT01000004">
    <property type="protein sequence ID" value="PRD52387.1"/>
    <property type="molecule type" value="Genomic_DNA"/>
</dbReference>
<comment type="subcellular location">
    <subcellularLocation>
        <location evidence="1">Periplasm</location>
    </subcellularLocation>
</comment>
<sequence length="429" mass="45633">MNGQIDRRHFLKATSAWLAMGAMGSRMAFAEGSNLRLIFWGSQTRAQVTNAAADLYAKREGGSVQSEFLSWNDYWPKLATQTAGGNAPDVLQMDYRYIVEYASRQAIAPLDEFIGDALNLGQFDKDQLAGGSVGGKLYGISLGANSCATMINTDAFQEAGIAVPTNALTYDGLHDIGAAFKKANIRGGMRAIADTSGLEPVLENWLRQRGKALYTADGKLAFDADDIVQWFKLWTELRDAGICVTAEDQALDTGSLETSMLVTGKAAMFPANSNQLVALQALVKDKLALCGYPRVAATTGGGHYRKPAMLFSVAGSSKQKAAAAKFISFFVSDPDAAKLLGTERGIPCSAAAREAIAATLNENSRMALDFVTNLGDLLGPIPPSPPKAAGEIELSVLRTLSQEVAFGTKTPEKAGPEFVALANDLLSRG</sequence>
<name>A0A2S9JHN6_9HYPH</name>
<dbReference type="RefSeq" id="WP_105734897.1">
    <property type="nucleotide sequence ID" value="NZ_PVBT01000004.1"/>
</dbReference>
<keyword evidence="5" id="KW-1185">Reference proteome</keyword>
<proteinExistence type="inferred from homology"/>
<reference evidence="4 5" key="1">
    <citation type="submission" date="2018-02" db="EMBL/GenBank/DDBJ databases">
        <title>The draft genome of Phyllobacterium myrsinacearum DSM5892.</title>
        <authorList>
            <person name="Li L."/>
            <person name="Liu L."/>
            <person name="Zhang X."/>
            <person name="Wang T."/>
        </authorList>
    </citation>
    <scope>NUCLEOTIDE SEQUENCE [LARGE SCALE GENOMIC DNA]</scope>
    <source>
        <strain evidence="4 5">DSM 5892</strain>
    </source>
</reference>
<dbReference type="Gene3D" id="3.40.190.10">
    <property type="entry name" value="Periplasmic binding protein-like II"/>
    <property type="match status" value="2"/>
</dbReference>
<keyword evidence="4" id="KW-0547">Nucleotide-binding</keyword>
<dbReference type="InterPro" id="IPR006311">
    <property type="entry name" value="TAT_signal"/>
</dbReference>
<dbReference type="Pfam" id="PF13416">
    <property type="entry name" value="SBP_bac_8"/>
    <property type="match status" value="1"/>
</dbReference>
<comment type="similarity">
    <text evidence="2">Belongs to the bacterial solute-binding protein 1 family.</text>
</comment>
<dbReference type="GO" id="GO:0042597">
    <property type="term" value="C:periplasmic space"/>
    <property type="evidence" value="ECO:0007669"/>
    <property type="project" value="UniProtKB-SubCell"/>
</dbReference>